<feature type="transmembrane region" description="Helical" evidence="8">
    <location>
        <begin position="302"/>
        <end position="327"/>
    </location>
</feature>
<keyword evidence="4" id="KW-1003">Cell membrane</keyword>
<comment type="subcellular location">
    <subcellularLocation>
        <location evidence="1">Cell membrane</location>
        <topology evidence="1">Multi-pass membrane protein</topology>
    </subcellularLocation>
</comment>
<feature type="transmembrane region" description="Helical" evidence="8">
    <location>
        <begin position="359"/>
        <end position="378"/>
    </location>
</feature>
<evidence type="ECO:0000256" key="6">
    <source>
        <dbReference type="ARBA" id="ARBA00022989"/>
    </source>
</evidence>
<feature type="transmembrane region" description="Helical" evidence="8">
    <location>
        <begin position="185"/>
        <end position="203"/>
    </location>
</feature>
<keyword evidence="6 8" id="KW-1133">Transmembrane helix</keyword>
<feature type="transmembrane region" description="Helical" evidence="8">
    <location>
        <begin position="37"/>
        <end position="60"/>
    </location>
</feature>
<accession>A0ABS0ZGJ6</accession>
<keyword evidence="3" id="KW-0813">Transport</keyword>
<feature type="transmembrane region" description="Helical" evidence="8">
    <location>
        <begin position="486"/>
        <end position="504"/>
    </location>
</feature>
<organism evidence="9 10">
    <name type="scientific">Marinomonas ostreistagni</name>
    <dbReference type="NCBI Taxonomy" id="359209"/>
    <lineage>
        <taxon>Bacteria</taxon>
        <taxon>Pseudomonadati</taxon>
        <taxon>Pseudomonadota</taxon>
        <taxon>Gammaproteobacteria</taxon>
        <taxon>Oceanospirillales</taxon>
        <taxon>Oceanospirillaceae</taxon>
        <taxon>Marinomonas</taxon>
    </lineage>
</organism>
<keyword evidence="7 8" id="KW-0472">Membrane</keyword>
<evidence type="ECO:0000313" key="9">
    <source>
        <dbReference type="EMBL" id="MBJ7552353.1"/>
    </source>
</evidence>
<evidence type="ECO:0000256" key="1">
    <source>
        <dbReference type="ARBA" id="ARBA00004651"/>
    </source>
</evidence>
<evidence type="ECO:0000256" key="4">
    <source>
        <dbReference type="ARBA" id="ARBA00022475"/>
    </source>
</evidence>
<gene>
    <name evidence="9" type="ORF">JHD44_16840</name>
</gene>
<comment type="similarity">
    <text evidence="2">Belongs to the BCCT transporter (TC 2.A.15) family.</text>
</comment>
<evidence type="ECO:0000313" key="10">
    <source>
        <dbReference type="Proteomes" id="UP000598488"/>
    </source>
</evidence>
<dbReference type="Pfam" id="PF02028">
    <property type="entry name" value="BCCT"/>
    <property type="match status" value="1"/>
</dbReference>
<dbReference type="PANTHER" id="PTHR30047:SF7">
    <property type="entry name" value="HIGH-AFFINITY CHOLINE TRANSPORT PROTEIN"/>
    <property type="match status" value="1"/>
</dbReference>
<evidence type="ECO:0000256" key="7">
    <source>
        <dbReference type="ARBA" id="ARBA00023136"/>
    </source>
</evidence>
<dbReference type="RefSeq" id="WP_199463929.1">
    <property type="nucleotide sequence ID" value="NZ_JAEMUH010000019.1"/>
</dbReference>
<feature type="transmembrane region" description="Helical" evidence="8">
    <location>
        <begin position="224"/>
        <end position="250"/>
    </location>
</feature>
<reference evidence="9 10" key="1">
    <citation type="submission" date="2020-12" db="EMBL/GenBank/DDBJ databases">
        <title>Comparative genome analysis of fungal antagonists Marinomonas ostreistagni 398 and M. spartinae 468.</title>
        <authorList>
            <person name="Fields J.L."/>
            <person name="Mavrodi O.V."/>
            <person name="Biber P.D."/>
            <person name="Indest K.J."/>
            <person name="Mavrodi D.V."/>
        </authorList>
    </citation>
    <scope>NUCLEOTIDE SEQUENCE [LARGE SCALE GENOMIC DNA]</scope>
    <source>
        <strain evidence="9 10">USM7</strain>
    </source>
</reference>
<dbReference type="PANTHER" id="PTHR30047">
    <property type="entry name" value="HIGH-AFFINITY CHOLINE TRANSPORT PROTEIN-RELATED"/>
    <property type="match status" value="1"/>
</dbReference>
<feature type="transmembrane region" description="Helical" evidence="8">
    <location>
        <begin position="80"/>
        <end position="102"/>
    </location>
</feature>
<protein>
    <submittedName>
        <fullName evidence="9">BCCT family transporter</fullName>
    </submittedName>
</protein>
<comment type="caution">
    <text evidence="9">The sequence shown here is derived from an EMBL/GenBank/DDBJ whole genome shotgun (WGS) entry which is preliminary data.</text>
</comment>
<dbReference type="InterPro" id="IPR000060">
    <property type="entry name" value="BCCT_transptr"/>
</dbReference>
<sequence length="539" mass="58830">MKHTSQSPKHLTERYKTDYVAGQDNLQLSIGKVSADIHFSVFSLTAVFVLALVAFSLLFTNLAADIFGTLRPWLTTQFDWVFALSMNIFVVFCLGIAISPYGKVRIGGISARPSYSYLSWFSMLFAAGMGIGLVFYGVLEPMQHTLFAPLGEQGLLRSDGSMNPDISSQKAIELGMAATLFHWGIHPWAAYAVVSLGLGIFCYNKGLPLTVRSAFYPILGERVWGWPGHCIDAFAALATLAGLATSLGFGATQAAAGLQFIFGIQANTQLMVAIILVVTGIAMYSVYRGLDGGVKRLSEINMLMALVLFLFVVFLGSTTEILATLWLELRGYVVELPALSNWVNREDTGYFHGWTTLYWAWWIAWSPFVGMFIARISVGRTVREFVLCMLLVPTLVSAIWMAGFGGNAIAQLLSGYTDVQQTLLDWTPELSLFVMLQPLPLSEITSVLGIILVLVFFITSSDSGSLVVDTICAGGIQQTPVAQRMFWCLFEGLIAIALLIGGGLGSLQALAIATGFPFALLCVLMCYSIFRGLQSEPYR</sequence>
<dbReference type="NCBIfam" id="TIGR00842">
    <property type="entry name" value="bcct"/>
    <property type="match status" value="1"/>
</dbReference>
<dbReference type="Proteomes" id="UP000598488">
    <property type="component" value="Unassembled WGS sequence"/>
</dbReference>
<dbReference type="EMBL" id="JAEMUH010000019">
    <property type="protein sequence ID" value="MBJ7552353.1"/>
    <property type="molecule type" value="Genomic_DNA"/>
</dbReference>
<feature type="transmembrane region" description="Helical" evidence="8">
    <location>
        <begin position="510"/>
        <end position="530"/>
    </location>
</feature>
<keyword evidence="5 8" id="KW-0812">Transmembrane</keyword>
<keyword evidence="10" id="KW-1185">Reference proteome</keyword>
<proteinExistence type="inferred from homology"/>
<evidence type="ECO:0000256" key="3">
    <source>
        <dbReference type="ARBA" id="ARBA00022448"/>
    </source>
</evidence>
<name>A0ABS0ZGJ6_9GAMM</name>
<feature type="transmembrane region" description="Helical" evidence="8">
    <location>
        <begin position="270"/>
        <end position="290"/>
    </location>
</feature>
<evidence type="ECO:0000256" key="2">
    <source>
        <dbReference type="ARBA" id="ARBA00005658"/>
    </source>
</evidence>
<feature type="transmembrane region" description="Helical" evidence="8">
    <location>
        <begin position="430"/>
        <end position="458"/>
    </location>
</feature>
<feature type="transmembrane region" description="Helical" evidence="8">
    <location>
        <begin position="114"/>
        <end position="139"/>
    </location>
</feature>
<evidence type="ECO:0000256" key="8">
    <source>
        <dbReference type="SAM" id="Phobius"/>
    </source>
</evidence>
<feature type="transmembrane region" description="Helical" evidence="8">
    <location>
        <begin position="385"/>
        <end position="410"/>
    </location>
</feature>
<evidence type="ECO:0000256" key="5">
    <source>
        <dbReference type="ARBA" id="ARBA00022692"/>
    </source>
</evidence>